<keyword evidence="6 7" id="KW-0539">Nucleus</keyword>
<reference evidence="12" key="1">
    <citation type="submission" date="2013-05" db="EMBL/GenBank/DDBJ databases">
        <title>The Genome sequence of Mucor circinelloides f. circinelloides 1006PhL.</title>
        <authorList>
            <consortium name="The Broad Institute Genomics Platform"/>
            <person name="Cuomo C."/>
            <person name="Earl A."/>
            <person name="Findley K."/>
            <person name="Lee S.C."/>
            <person name="Walker B."/>
            <person name="Young S."/>
            <person name="Zeng Q."/>
            <person name="Gargeya S."/>
            <person name="Fitzgerald M."/>
            <person name="Haas B."/>
            <person name="Abouelleil A."/>
            <person name="Allen A.W."/>
            <person name="Alvarado L."/>
            <person name="Arachchi H.M."/>
            <person name="Berlin A.M."/>
            <person name="Chapman S.B."/>
            <person name="Gainer-Dewar J."/>
            <person name="Goldberg J."/>
            <person name="Griggs A."/>
            <person name="Gujja S."/>
            <person name="Hansen M."/>
            <person name="Howarth C."/>
            <person name="Imamovic A."/>
            <person name="Ireland A."/>
            <person name="Larimer J."/>
            <person name="McCowan C."/>
            <person name="Murphy C."/>
            <person name="Pearson M."/>
            <person name="Poon T.W."/>
            <person name="Priest M."/>
            <person name="Roberts A."/>
            <person name="Saif S."/>
            <person name="Shea T."/>
            <person name="Sisk P."/>
            <person name="Sykes S."/>
            <person name="Wortman J."/>
            <person name="Nusbaum C."/>
            <person name="Birren B."/>
        </authorList>
    </citation>
    <scope>NUCLEOTIDE SEQUENCE [LARGE SCALE GENOMIC DNA]</scope>
    <source>
        <strain evidence="12">1006PhL</strain>
    </source>
</reference>
<dbReference type="STRING" id="1220926.S2JI05"/>
<dbReference type="AlphaFoldDB" id="S2JI05"/>
<evidence type="ECO:0000313" key="11">
    <source>
        <dbReference type="EMBL" id="EPB89931.1"/>
    </source>
</evidence>
<evidence type="ECO:0000256" key="4">
    <source>
        <dbReference type="ARBA" id="ARBA00022771"/>
    </source>
</evidence>
<dbReference type="Pfam" id="PF15906">
    <property type="entry name" value="zf-NOSIP"/>
    <property type="match status" value="1"/>
</dbReference>
<keyword evidence="12" id="KW-1185">Reference proteome</keyword>
<dbReference type="OMA" id="PCVTKFM"/>
<evidence type="ECO:0000256" key="6">
    <source>
        <dbReference type="ARBA" id="ARBA00023242"/>
    </source>
</evidence>
<evidence type="ECO:0000256" key="7">
    <source>
        <dbReference type="PIRNR" id="PIRNR023577"/>
    </source>
</evidence>
<evidence type="ECO:0000256" key="8">
    <source>
        <dbReference type="PROSITE-ProRule" id="PRU00175"/>
    </source>
</evidence>
<dbReference type="Proteomes" id="UP000014254">
    <property type="component" value="Unassembled WGS sequence"/>
</dbReference>
<feature type="region of interest" description="Disordered" evidence="9">
    <location>
        <begin position="116"/>
        <end position="156"/>
    </location>
</feature>
<keyword evidence="4 8" id="KW-0863">Zinc-finger</keyword>
<dbReference type="eggNOG" id="KOG3039">
    <property type="taxonomic scope" value="Eukaryota"/>
</dbReference>
<evidence type="ECO:0000256" key="1">
    <source>
        <dbReference type="ARBA" id="ARBA00004123"/>
    </source>
</evidence>
<dbReference type="Pfam" id="PF13639">
    <property type="entry name" value="zf-RING_2"/>
    <property type="match status" value="1"/>
</dbReference>
<evidence type="ECO:0000259" key="10">
    <source>
        <dbReference type="PROSITE" id="PS50089"/>
    </source>
</evidence>
<dbReference type="InterPro" id="IPR017907">
    <property type="entry name" value="Znf_RING_CS"/>
</dbReference>
<dbReference type="InterPro" id="IPR001841">
    <property type="entry name" value="Znf_RING"/>
</dbReference>
<dbReference type="VEuPathDB" id="FungiDB:HMPREF1544_03179"/>
<dbReference type="SMART" id="SM00184">
    <property type="entry name" value="RING"/>
    <property type="match status" value="1"/>
</dbReference>
<dbReference type="GO" id="GO:0005634">
    <property type="term" value="C:nucleus"/>
    <property type="evidence" value="ECO:0007669"/>
    <property type="project" value="UniProtKB-SubCell"/>
</dbReference>
<sequence>MPRHSKNNTASSVFTYHESHTLDYGTKRQRLGRDSFRNYDACFLCLQTARDPVCCGQGHLACRECMYESILQQKQAIQHEQKMIELKHQESEQQKQLEELEAKRVILDTFDKTQHSMLGGERRRPTIKDDLKDDDTQHNEKKRKLSDVERQDARSIQENEIAKTAAQLKKEKEEAAKPKIGSFWVPSVTPAADASALKATKTQVICTAVDKTHPLSIKSLIDVKFQKEDGNDKNKNVCPACLKTLTNASKLSVLRQCGHVLCHHCIDMFVSKSKKCYVCEIKTKSKDIIDMSPEGTGFASASTKAVAEKFNLAFQ</sequence>
<protein>
    <recommendedName>
        <fullName evidence="10">RING-type domain-containing protein</fullName>
    </recommendedName>
</protein>
<dbReference type="SUPFAM" id="SSF57850">
    <property type="entry name" value="RING/U-box"/>
    <property type="match status" value="2"/>
</dbReference>
<gene>
    <name evidence="11" type="ORF">HMPREF1544_03179</name>
</gene>
<dbReference type="PROSITE" id="PS50089">
    <property type="entry name" value="ZF_RING_2"/>
    <property type="match status" value="1"/>
</dbReference>
<evidence type="ECO:0000256" key="5">
    <source>
        <dbReference type="ARBA" id="ARBA00022833"/>
    </source>
</evidence>
<dbReference type="InterPro" id="IPR013083">
    <property type="entry name" value="Znf_RING/FYVE/PHD"/>
</dbReference>
<dbReference type="GO" id="GO:0008270">
    <property type="term" value="F:zinc ion binding"/>
    <property type="evidence" value="ECO:0007669"/>
    <property type="project" value="UniProtKB-KW"/>
</dbReference>
<name>S2JI05_MUCC1</name>
<feature type="domain" description="RING-type" evidence="10">
    <location>
        <begin position="238"/>
        <end position="280"/>
    </location>
</feature>
<evidence type="ECO:0000256" key="3">
    <source>
        <dbReference type="ARBA" id="ARBA00022723"/>
    </source>
</evidence>
<evidence type="ECO:0000256" key="9">
    <source>
        <dbReference type="SAM" id="MobiDB-lite"/>
    </source>
</evidence>
<dbReference type="GO" id="GO:0061630">
    <property type="term" value="F:ubiquitin protein ligase activity"/>
    <property type="evidence" value="ECO:0007669"/>
    <property type="project" value="InterPro"/>
</dbReference>
<organism evidence="11 12">
    <name type="scientific">Mucor circinelloides f. circinelloides (strain 1006PhL)</name>
    <name type="common">Mucormycosis agent</name>
    <name type="synonym">Calyptromyces circinelloides</name>
    <dbReference type="NCBI Taxonomy" id="1220926"/>
    <lineage>
        <taxon>Eukaryota</taxon>
        <taxon>Fungi</taxon>
        <taxon>Fungi incertae sedis</taxon>
        <taxon>Mucoromycota</taxon>
        <taxon>Mucoromycotina</taxon>
        <taxon>Mucoromycetes</taxon>
        <taxon>Mucorales</taxon>
        <taxon>Mucorineae</taxon>
        <taxon>Mucoraceae</taxon>
        <taxon>Mucor</taxon>
    </lineage>
</organism>
<dbReference type="EMBL" id="KE123927">
    <property type="protein sequence ID" value="EPB89931.1"/>
    <property type="molecule type" value="Genomic_DNA"/>
</dbReference>
<comment type="similarity">
    <text evidence="2 7">Belongs to the NOSIP family.</text>
</comment>
<evidence type="ECO:0000256" key="2">
    <source>
        <dbReference type="ARBA" id="ARBA00008126"/>
    </source>
</evidence>
<keyword evidence="3" id="KW-0479">Metal-binding</keyword>
<dbReference type="PANTHER" id="PTHR13063">
    <property type="entry name" value="ENOS INTERACTING PROTEIN"/>
    <property type="match status" value="1"/>
</dbReference>
<dbReference type="Gene3D" id="3.30.40.10">
    <property type="entry name" value="Zinc/RING finger domain, C3HC4 (zinc finger)"/>
    <property type="match status" value="1"/>
</dbReference>
<comment type="subcellular location">
    <subcellularLocation>
        <location evidence="1 7">Nucleus</location>
    </subcellularLocation>
</comment>
<keyword evidence="5" id="KW-0862">Zinc</keyword>
<dbReference type="PROSITE" id="PS00518">
    <property type="entry name" value="ZF_RING_1"/>
    <property type="match status" value="1"/>
</dbReference>
<dbReference type="InterPro" id="IPR031790">
    <property type="entry name" value="Znf-NOSIP"/>
</dbReference>
<accession>S2JI05</accession>
<dbReference type="InParanoid" id="S2JI05"/>
<dbReference type="InterPro" id="IPR016818">
    <property type="entry name" value="NOSIP"/>
</dbReference>
<proteinExistence type="inferred from homology"/>
<dbReference type="PIRSF" id="PIRSF023577">
    <property type="entry name" value="ENOS_interacting"/>
    <property type="match status" value="1"/>
</dbReference>
<evidence type="ECO:0000313" key="12">
    <source>
        <dbReference type="Proteomes" id="UP000014254"/>
    </source>
</evidence>
<dbReference type="PANTHER" id="PTHR13063:SF10">
    <property type="entry name" value="NITRIC OXIDE SYNTHASE-INTERACTING PROTEIN"/>
    <property type="match status" value="1"/>
</dbReference>
<dbReference type="OrthoDB" id="116827at2759"/>